<dbReference type="HOGENOM" id="CLU_1522075_0_0_5"/>
<sequence>MNLDVFLAKVRASKQFNYFYHFTDKANLASIRERGILSTSELRRLGIFDKVRTGGDANSLQSDIQTGTDKYVCLCFTNNHPMSFRASERGIDPVYLSINPEIIKLPGVMITNAASNQGGVVKQAAEIALDELHLDPIYSWIDWTHHPEARDHRILAEKYEVLVPKNVAVGYIVAGL</sequence>
<evidence type="ECO:0000256" key="1">
    <source>
        <dbReference type="ARBA" id="ARBA00022649"/>
    </source>
</evidence>
<evidence type="ECO:0000313" key="8">
    <source>
        <dbReference type="EMBL" id="EKS36948.1"/>
    </source>
</evidence>
<proteinExistence type="inferred from homology"/>
<dbReference type="eggNOG" id="ENOG5033NR4">
    <property type="taxonomic scope" value="Bacteria"/>
</dbReference>
<evidence type="ECO:0000256" key="2">
    <source>
        <dbReference type="ARBA" id="ARBA00022676"/>
    </source>
</evidence>
<dbReference type="EMBL" id="AGWX01000004">
    <property type="protein sequence ID" value="EKS36948.1"/>
    <property type="molecule type" value="Genomic_DNA"/>
</dbReference>
<dbReference type="GO" id="GO:0016779">
    <property type="term" value="F:nucleotidyltransferase activity"/>
    <property type="evidence" value="ECO:0007669"/>
    <property type="project" value="UniProtKB-KW"/>
</dbReference>
<comment type="caution">
    <text evidence="6">Lacks conserved residue(s) required for the propagation of feature annotation.</text>
</comment>
<keyword evidence="5 6" id="KW-0238">DNA-binding</keyword>
<feature type="domain" description="DarT" evidence="7">
    <location>
        <begin position="17"/>
        <end position="176"/>
    </location>
</feature>
<evidence type="ECO:0000256" key="5">
    <source>
        <dbReference type="ARBA" id="ARBA00023125"/>
    </source>
</evidence>
<dbReference type="RefSeq" id="WP_006022070.1">
    <property type="nucleotide sequence ID" value="NZ_KB375283.1"/>
</dbReference>
<accession>K8PEZ6</accession>
<organism evidence="8 9">
    <name type="scientific">Afipia broomeae ATCC 49717</name>
    <dbReference type="NCBI Taxonomy" id="883078"/>
    <lineage>
        <taxon>Bacteria</taxon>
        <taxon>Pseudomonadati</taxon>
        <taxon>Pseudomonadota</taxon>
        <taxon>Alphaproteobacteria</taxon>
        <taxon>Hyphomicrobiales</taxon>
        <taxon>Nitrobacteraceae</taxon>
        <taxon>Afipia</taxon>
    </lineage>
</organism>
<protein>
    <recommendedName>
        <fullName evidence="7">DarT domain-containing protein</fullName>
    </recommendedName>
</protein>
<evidence type="ECO:0000256" key="6">
    <source>
        <dbReference type="PROSITE-ProRule" id="PRU01362"/>
    </source>
</evidence>
<evidence type="ECO:0000313" key="9">
    <source>
        <dbReference type="Proteomes" id="UP000001096"/>
    </source>
</evidence>
<comment type="similarity">
    <text evidence="6">Belongs to the DarT ADP-ribosyltransferase family.</text>
</comment>
<evidence type="ECO:0000256" key="4">
    <source>
        <dbReference type="ARBA" id="ARBA00022695"/>
    </source>
</evidence>
<reference evidence="8 9" key="1">
    <citation type="submission" date="2012-04" db="EMBL/GenBank/DDBJ databases">
        <title>The Genome Sequence of Afipia broomeae ATCC 49717.</title>
        <authorList>
            <consortium name="The Broad Institute Genome Sequencing Platform"/>
            <person name="Earl A."/>
            <person name="Ward D."/>
            <person name="Feldgarden M."/>
            <person name="Gevers D."/>
            <person name="Huys G."/>
            <person name="Walker B."/>
            <person name="Young S.K."/>
            <person name="Zeng Q."/>
            <person name="Gargeya S."/>
            <person name="Fitzgerald M."/>
            <person name="Haas B."/>
            <person name="Abouelleil A."/>
            <person name="Alvarado L."/>
            <person name="Arachchi H.M."/>
            <person name="Berlin A."/>
            <person name="Chapman S.B."/>
            <person name="Goldberg J."/>
            <person name="Griggs A."/>
            <person name="Gujja S."/>
            <person name="Hansen M."/>
            <person name="Howarth C."/>
            <person name="Imamovic A."/>
            <person name="Larimer J."/>
            <person name="McCowen C."/>
            <person name="Montmayeur A."/>
            <person name="Murphy C."/>
            <person name="Neiman D."/>
            <person name="Pearson M."/>
            <person name="Priest M."/>
            <person name="Roberts A."/>
            <person name="Saif S."/>
            <person name="Shea T."/>
            <person name="Sisk P."/>
            <person name="Sykes S."/>
            <person name="Wortman J."/>
            <person name="Nusbaum C."/>
            <person name="Birren B."/>
        </authorList>
    </citation>
    <scope>NUCLEOTIDE SEQUENCE [LARGE SCALE GENOMIC DNA]</scope>
    <source>
        <strain evidence="8 9">ATCC 49717</strain>
    </source>
</reference>
<dbReference type="Proteomes" id="UP000001096">
    <property type="component" value="Unassembled WGS sequence"/>
</dbReference>
<keyword evidence="9" id="KW-1185">Reference proteome</keyword>
<name>K8PEZ6_9BRAD</name>
<dbReference type="InterPro" id="IPR029494">
    <property type="entry name" value="DarT"/>
</dbReference>
<dbReference type="Pfam" id="PF14487">
    <property type="entry name" value="DarT"/>
    <property type="match status" value="1"/>
</dbReference>
<keyword evidence="4" id="KW-0548">Nucleotidyltransferase</keyword>
<keyword evidence="1 6" id="KW-1277">Toxin-antitoxin system</keyword>
<dbReference type="GO" id="GO:0016757">
    <property type="term" value="F:glycosyltransferase activity"/>
    <property type="evidence" value="ECO:0007669"/>
    <property type="project" value="UniProtKB-KW"/>
</dbReference>
<keyword evidence="2" id="KW-0328">Glycosyltransferase</keyword>
<evidence type="ECO:0000259" key="7">
    <source>
        <dbReference type="PROSITE" id="PS52018"/>
    </source>
</evidence>
<evidence type="ECO:0000256" key="3">
    <source>
        <dbReference type="ARBA" id="ARBA00022679"/>
    </source>
</evidence>
<dbReference type="PROSITE" id="PS52018">
    <property type="entry name" value="DART"/>
    <property type="match status" value="1"/>
</dbReference>
<gene>
    <name evidence="8" type="ORF">HMPREF9695_03366</name>
</gene>
<comment type="caution">
    <text evidence="8">The sequence shown here is derived from an EMBL/GenBank/DDBJ whole genome shotgun (WGS) entry which is preliminary data.</text>
</comment>
<dbReference type="AlphaFoldDB" id="K8PEZ6"/>
<keyword evidence="3" id="KW-0808">Transferase</keyword>
<dbReference type="GO" id="GO:0003677">
    <property type="term" value="F:DNA binding"/>
    <property type="evidence" value="ECO:0007669"/>
    <property type="project" value="UniProtKB-UniRule"/>
</dbReference>